<protein>
    <submittedName>
        <fullName evidence="1">Uncharacterized protein</fullName>
    </submittedName>
</protein>
<evidence type="ECO:0000313" key="2">
    <source>
        <dbReference type="Proteomes" id="UP000315060"/>
    </source>
</evidence>
<dbReference type="EMBL" id="VMYC01000240">
    <property type="protein sequence ID" value="TVX66476.1"/>
    <property type="molecule type" value="Genomic_DNA"/>
</dbReference>
<dbReference type="Proteomes" id="UP000315060">
    <property type="component" value="Unassembled WGS sequence"/>
</dbReference>
<sequence length="68" mass="7932">MNKRIKKKKAKQAILREQERLAQELAQLSPEELEDLVRAIRKGLKNIVRALASFFDDLATFFKSFDEP</sequence>
<evidence type="ECO:0000313" key="1">
    <source>
        <dbReference type="EMBL" id="TVX66476.1"/>
    </source>
</evidence>
<dbReference type="AlphaFoldDB" id="A0A559GTB5"/>
<gene>
    <name evidence="1" type="ORF">AZJ28_11115</name>
</gene>
<reference evidence="1 2" key="1">
    <citation type="submission" date="2019-07" db="EMBL/GenBank/DDBJ databases">
        <authorList>
            <person name="Mohale T."/>
        </authorList>
    </citation>
    <scope>NUCLEOTIDE SEQUENCE [LARGE SCALE GENOMIC DNA]</scope>
    <source>
        <strain evidence="1 2">NTPn 59</strain>
    </source>
</reference>
<comment type="caution">
    <text evidence="1">The sequence shown here is derived from an EMBL/GenBank/DDBJ whole genome shotgun (WGS) entry which is preliminary data.</text>
</comment>
<accession>A0A559GTB5</accession>
<organism evidence="1 2">
    <name type="scientific">Streptococcus pneumoniae</name>
    <dbReference type="NCBI Taxonomy" id="1313"/>
    <lineage>
        <taxon>Bacteria</taxon>
        <taxon>Bacillati</taxon>
        <taxon>Bacillota</taxon>
        <taxon>Bacilli</taxon>
        <taxon>Lactobacillales</taxon>
        <taxon>Streptococcaceae</taxon>
        <taxon>Streptococcus</taxon>
    </lineage>
</organism>
<name>A0A559GTB5_STREE</name>
<proteinExistence type="predicted"/>